<dbReference type="STRING" id="3880.A0A072U9J0"/>
<keyword evidence="9" id="KW-1185">Reference proteome</keyword>
<dbReference type="InterPro" id="IPR023278">
    <property type="entry name" value="Ethylene_insens-like_DNA-bd"/>
</dbReference>
<dbReference type="SUPFAM" id="SSF116768">
    <property type="entry name" value="DNA-binding domain of EIN3-like"/>
    <property type="match status" value="1"/>
</dbReference>
<evidence type="ECO:0000256" key="3">
    <source>
        <dbReference type="ARBA" id="ARBA00022745"/>
    </source>
</evidence>
<dbReference type="EnsemblPlants" id="KEH26454">
    <property type="protein sequence ID" value="KEH26454"/>
    <property type="gene ID" value="MTR_6g460640"/>
</dbReference>
<sequence>MYPRVHNGAIANHSRGEASNNAKQDKGKEKVEEDVEKKELTIEELEAKIYKDEMLLRKIKEERSKIDNTTSLEQRKRKTMARAQDRILRYMLMMMEVCDARGFIYGVIPHEGKPISGSSENLRGWWKEIVKFDKNGPAAIAKYEAENGITTTNYEKLNGETITLHSLNELTDTILGSLLSSLVPHCHPPQRRFPLEKGIPPPWWPTGKESWRNEMRFSEEPGLPPYRKPHNLKKVWKVYVLAAVIKHMSPNVHNIRNIVRQSRSLQDKLTMKETSIWGAIIDHEETIARKIHPEFFSSFDSRVEGSNYLHVEANDVDVVEGGEHNLAKRKLSPSSSPSSSSSSSYEGTNKRKRKLGKKIGTHHNSFLNTHQHATPLDQHEFQKERNVRNNHHVTSTHIGSSSNINNNNNQFQMVGVEVSTTHQNVAPLAQRVQPAVPVANQIIHHTGNYSGRGEVDSDLMDIYNSGIQLNKNTNVMSTMIPTSGVNHNVHHQIYHASAQLEKNNMSTMIPNHGINQSMHRQIYTGSVQQNKNTIMSTMVPTPSVNLHPQVYTSSVHQQQKRNTMMNTSMMSNSMPVMNMVATPGFNQNMQHQMDQNFYAQQGGANSYYHCKVRDAEVANVPMQANVSTTSFDPTFEHLKAFNSQFDVDAYNNSVASSSYNWN</sequence>
<keyword evidence="4" id="KW-0539">Nucleus</keyword>
<dbReference type="GO" id="GO:0005634">
    <property type="term" value="C:nucleus"/>
    <property type="evidence" value="ECO:0007669"/>
    <property type="project" value="UniProtKB-SubCell"/>
</dbReference>
<reference evidence="7 9" key="1">
    <citation type="journal article" date="2011" name="Nature">
        <title>The Medicago genome provides insight into the evolution of rhizobial symbioses.</title>
        <authorList>
            <person name="Young N.D."/>
            <person name="Debelle F."/>
            <person name="Oldroyd G.E."/>
            <person name="Geurts R."/>
            <person name="Cannon S.B."/>
            <person name="Udvardi M.K."/>
            <person name="Benedito V.A."/>
            <person name="Mayer K.F."/>
            <person name="Gouzy J."/>
            <person name="Schoof H."/>
            <person name="Van de Peer Y."/>
            <person name="Proost S."/>
            <person name="Cook D.R."/>
            <person name="Meyers B.C."/>
            <person name="Spannagl M."/>
            <person name="Cheung F."/>
            <person name="De Mita S."/>
            <person name="Krishnakumar V."/>
            <person name="Gundlach H."/>
            <person name="Zhou S."/>
            <person name="Mudge J."/>
            <person name="Bharti A.K."/>
            <person name="Murray J.D."/>
            <person name="Naoumkina M.A."/>
            <person name="Rosen B."/>
            <person name="Silverstein K.A."/>
            <person name="Tang H."/>
            <person name="Rombauts S."/>
            <person name="Zhao P.X."/>
            <person name="Zhou P."/>
            <person name="Barbe V."/>
            <person name="Bardou P."/>
            <person name="Bechner M."/>
            <person name="Bellec A."/>
            <person name="Berger A."/>
            <person name="Berges H."/>
            <person name="Bidwell S."/>
            <person name="Bisseling T."/>
            <person name="Choisne N."/>
            <person name="Couloux A."/>
            <person name="Denny R."/>
            <person name="Deshpande S."/>
            <person name="Dai X."/>
            <person name="Doyle J.J."/>
            <person name="Dudez A.M."/>
            <person name="Farmer A.D."/>
            <person name="Fouteau S."/>
            <person name="Franken C."/>
            <person name="Gibelin C."/>
            <person name="Gish J."/>
            <person name="Goldstein S."/>
            <person name="Gonzalez A.J."/>
            <person name="Green P.J."/>
            <person name="Hallab A."/>
            <person name="Hartog M."/>
            <person name="Hua A."/>
            <person name="Humphray S.J."/>
            <person name="Jeong D.H."/>
            <person name="Jing Y."/>
            <person name="Jocker A."/>
            <person name="Kenton S.M."/>
            <person name="Kim D.J."/>
            <person name="Klee K."/>
            <person name="Lai H."/>
            <person name="Lang C."/>
            <person name="Lin S."/>
            <person name="Macmil S.L."/>
            <person name="Magdelenat G."/>
            <person name="Matthews L."/>
            <person name="McCorrison J."/>
            <person name="Monaghan E.L."/>
            <person name="Mun J.H."/>
            <person name="Najar F.Z."/>
            <person name="Nicholson C."/>
            <person name="Noirot C."/>
            <person name="O'Bleness M."/>
            <person name="Paule C.R."/>
            <person name="Poulain J."/>
            <person name="Prion F."/>
            <person name="Qin B."/>
            <person name="Qu C."/>
            <person name="Retzel E.F."/>
            <person name="Riddle C."/>
            <person name="Sallet E."/>
            <person name="Samain S."/>
            <person name="Samson N."/>
            <person name="Sanders I."/>
            <person name="Saurat O."/>
            <person name="Scarpelli C."/>
            <person name="Schiex T."/>
            <person name="Segurens B."/>
            <person name="Severin A.J."/>
            <person name="Sherrier D.J."/>
            <person name="Shi R."/>
            <person name="Sims S."/>
            <person name="Singer S.R."/>
            <person name="Sinharoy S."/>
            <person name="Sterck L."/>
            <person name="Viollet A."/>
            <person name="Wang B.B."/>
            <person name="Wang K."/>
            <person name="Wang M."/>
            <person name="Wang X."/>
            <person name="Warfsmann J."/>
            <person name="Weissenbach J."/>
            <person name="White D.D."/>
            <person name="White J.D."/>
            <person name="Wiley G.B."/>
            <person name="Wincker P."/>
            <person name="Xing Y."/>
            <person name="Yang L."/>
            <person name="Yao Z."/>
            <person name="Ying F."/>
            <person name="Zhai J."/>
            <person name="Zhou L."/>
            <person name="Zuber A."/>
            <person name="Denarie J."/>
            <person name="Dixon R.A."/>
            <person name="May G.D."/>
            <person name="Schwartz D.C."/>
            <person name="Rogers J."/>
            <person name="Quetier F."/>
            <person name="Town C.D."/>
            <person name="Roe B.A."/>
        </authorList>
    </citation>
    <scope>NUCLEOTIDE SEQUENCE [LARGE SCALE GENOMIC DNA]</scope>
    <source>
        <strain evidence="7">A17</strain>
        <strain evidence="8 9">cv. Jemalong A17</strain>
    </source>
</reference>
<dbReference type="Gene3D" id="1.10.3180.10">
    <property type="entry name" value="DNA-binding domain of EIN3-like"/>
    <property type="match status" value="2"/>
</dbReference>
<dbReference type="AlphaFoldDB" id="A0A072U9J0"/>
<dbReference type="Proteomes" id="UP000002051">
    <property type="component" value="Chromosome 6"/>
</dbReference>
<proteinExistence type="inferred from homology"/>
<dbReference type="PANTHER" id="PTHR33305:SF11">
    <property type="entry name" value="PROTEIN ETHYLENE INSENSITIVE 3"/>
    <property type="match status" value="1"/>
</dbReference>
<accession>A0A072U9J0</accession>
<comment type="similarity">
    <text evidence="2">Belongs to the EIN3 family.</text>
</comment>
<evidence type="ECO:0000313" key="7">
    <source>
        <dbReference type="EMBL" id="KEH26454.1"/>
    </source>
</evidence>
<feature type="region of interest" description="Disordered" evidence="5">
    <location>
        <begin position="326"/>
        <end position="353"/>
    </location>
</feature>
<gene>
    <name evidence="8" type="primary">25497129</name>
    <name evidence="7" type="ordered locus">MTR_6g460640</name>
</gene>
<dbReference type="Pfam" id="PF04873">
    <property type="entry name" value="EIN3_DNA-bd"/>
    <property type="match status" value="1"/>
</dbReference>
<dbReference type="GO" id="GO:0003677">
    <property type="term" value="F:DNA binding"/>
    <property type="evidence" value="ECO:0000318"/>
    <property type="project" value="GO_Central"/>
</dbReference>
<feature type="domain" description="Ethylene insensitive 3-like DNA-binding" evidence="6">
    <location>
        <begin position="43"/>
        <end position="285"/>
    </location>
</feature>
<feature type="compositionally biased region" description="Low complexity" evidence="5">
    <location>
        <begin position="332"/>
        <end position="344"/>
    </location>
</feature>
<dbReference type="GO" id="GO:0009873">
    <property type="term" value="P:ethylene-activated signaling pathway"/>
    <property type="evidence" value="ECO:0007669"/>
    <property type="project" value="UniProtKB-KW"/>
</dbReference>
<keyword evidence="3" id="KW-0936">Ethylene signaling pathway</keyword>
<reference evidence="8" key="3">
    <citation type="submission" date="2015-04" db="UniProtKB">
        <authorList>
            <consortium name="EnsemblPlants"/>
        </authorList>
    </citation>
    <scope>IDENTIFICATION</scope>
    <source>
        <strain evidence="8">cv. Jemalong A17</strain>
    </source>
</reference>
<evidence type="ECO:0000256" key="5">
    <source>
        <dbReference type="SAM" id="MobiDB-lite"/>
    </source>
</evidence>
<evidence type="ECO:0000256" key="4">
    <source>
        <dbReference type="ARBA" id="ARBA00023242"/>
    </source>
</evidence>
<dbReference type="HOGENOM" id="CLU_027306_1_0_1"/>
<comment type="subcellular location">
    <subcellularLocation>
        <location evidence="1">Nucleus</location>
    </subcellularLocation>
</comment>
<evidence type="ECO:0000313" key="9">
    <source>
        <dbReference type="Proteomes" id="UP000002051"/>
    </source>
</evidence>
<evidence type="ECO:0000256" key="2">
    <source>
        <dbReference type="ARBA" id="ARBA00009416"/>
    </source>
</evidence>
<dbReference type="KEGG" id="mtr:25497129"/>
<dbReference type="InterPro" id="IPR047091">
    <property type="entry name" value="EIN3-like_DNA-bd"/>
</dbReference>
<name>A0A072U9J0_MEDTR</name>
<evidence type="ECO:0000313" key="8">
    <source>
        <dbReference type="EnsemblPlants" id="KEH26454"/>
    </source>
</evidence>
<dbReference type="GO" id="GO:0003700">
    <property type="term" value="F:DNA-binding transcription factor activity"/>
    <property type="evidence" value="ECO:0000318"/>
    <property type="project" value="GO_Central"/>
</dbReference>
<protein>
    <submittedName>
        <fullName evidence="7">Ethylene insensitive 3 family protein</fullName>
    </submittedName>
</protein>
<organism evidence="7 9">
    <name type="scientific">Medicago truncatula</name>
    <name type="common">Barrel medic</name>
    <name type="synonym">Medicago tribuloides</name>
    <dbReference type="NCBI Taxonomy" id="3880"/>
    <lineage>
        <taxon>Eukaryota</taxon>
        <taxon>Viridiplantae</taxon>
        <taxon>Streptophyta</taxon>
        <taxon>Embryophyta</taxon>
        <taxon>Tracheophyta</taxon>
        <taxon>Spermatophyta</taxon>
        <taxon>Magnoliopsida</taxon>
        <taxon>eudicotyledons</taxon>
        <taxon>Gunneridae</taxon>
        <taxon>Pentapetalae</taxon>
        <taxon>rosids</taxon>
        <taxon>fabids</taxon>
        <taxon>Fabales</taxon>
        <taxon>Fabaceae</taxon>
        <taxon>Papilionoideae</taxon>
        <taxon>50 kb inversion clade</taxon>
        <taxon>NPAAA clade</taxon>
        <taxon>Hologalegina</taxon>
        <taxon>IRL clade</taxon>
        <taxon>Trifolieae</taxon>
        <taxon>Medicago</taxon>
    </lineage>
</organism>
<dbReference type="EMBL" id="CM001222">
    <property type="protein sequence ID" value="KEH26454.1"/>
    <property type="molecule type" value="Genomic_DNA"/>
</dbReference>
<dbReference type="OrthoDB" id="1432407at2759"/>
<reference evidence="7 9" key="2">
    <citation type="journal article" date="2014" name="BMC Genomics">
        <title>An improved genome release (version Mt4.0) for the model legume Medicago truncatula.</title>
        <authorList>
            <person name="Tang H."/>
            <person name="Krishnakumar V."/>
            <person name="Bidwell S."/>
            <person name="Rosen B."/>
            <person name="Chan A."/>
            <person name="Zhou S."/>
            <person name="Gentzbittel L."/>
            <person name="Childs K.L."/>
            <person name="Yandell M."/>
            <person name="Gundlach H."/>
            <person name="Mayer K.F."/>
            <person name="Schwartz D.C."/>
            <person name="Town C.D."/>
        </authorList>
    </citation>
    <scope>GENOME REANNOTATION</scope>
    <source>
        <strain evidence="7">A17</strain>
        <strain evidence="8 9">cv. Jemalong A17</strain>
    </source>
</reference>
<feature type="region of interest" description="Disordered" evidence="5">
    <location>
        <begin position="1"/>
        <end position="37"/>
    </location>
</feature>
<evidence type="ECO:0000256" key="1">
    <source>
        <dbReference type="ARBA" id="ARBA00004123"/>
    </source>
</evidence>
<dbReference type="InterPro" id="IPR006957">
    <property type="entry name" value="EIN3"/>
</dbReference>
<feature type="compositionally biased region" description="Basic and acidic residues" evidence="5">
    <location>
        <begin position="23"/>
        <end position="37"/>
    </location>
</feature>
<dbReference type="PANTHER" id="PTHR33305">
    <property type="entry name" value="ETHYLENE INSENSITIVE 3-LIKE 2 PROTEIN"/>
    <property type="match status" value="1"/>
</dbReference>
<evidence type="ECO:0000259" key="6">
    <source>
        <dbReference type="Pfam" id="PF04873"/>
    </source>
</evidence>